<evidence type="ECO:0000313" key="6">
    <source>
        <dbReference type="EMBL" id="MEG3183197.1"/>
    </source>
</evidence>
<name>A0ABU7YW93_9GAMM</name>
<evidence type="ECO:0000256" key="2">
    <source>
        <dbReference type="ARBA" id="ARBA00022908"/>
    </source>
</evidence>
<dbReference type="Pfam" id="PF13356">
    <property type="entry name" value="Arm-DNA-bind_3"/>
    <property type="match status" value="1"/>
</dbReference>
<evidence type="ECO:0000313" key="7">
    <source>
        <dbReference type="Proteomes" id="UP001355056"/>
    </source>
</evidence>
<dbReference type="InterPro" id="IPR002104">
    <property type="entry name" value="Integrase_catalytic"/>
</dbReference>
<dbReference type="InterPro" id="IPR011010">
    <property type="entry name" value="DNA_brk_join_enz"/>
</dbReference>
<dbReference type="EMBL" id="JAXGFP010000002">
    <property type="protein sequence ID" value="MEG3183197.1"/>
    <property type="molecule type" value="Genomic_DNA"/>
</dbReference>
<dbReference type="RefSeq" id="WP_332614992.1">
    <property type="nucleotide sequence ID" value="NZ_JAXGFP010000002.1"/>
</dbReference>
<proteinExistence type="inferred from homology"/>
<keyword evidence="4" id="KW-0233">DNA recombination</keyword>
<dbReference type="Gene3D" id="3.30.160.390">
    <property type="entry name" value="Integrase, DNA-binding domain"/>
    <property type="match status" value="1"/>
</dbReference>
<accession>A0ABU7YW93</accession>
<dbReference type="InterPro" id="IPR013762">
    <property type="entry name" value="Integrase-like_cat_sf"/>
</dbReference>
<keyword evidence="7" id="KW-1185">Reference proteome</keyword>
<gene>
    <name evidence="6" type="ORF">SNE34_04110</name>
</gene>
<evidence type="ECO:0000256" key="3">
    <source>
        <dbReference type="ARBA" id="ARBA00023125"/>
    </source>
</evidence>
<protein>
    <submittedName>
        <fullName evidence="6">Site-specific integrase</fullName>
    </submittedName>
</protein>
<dbReference type="Pfam" id="PF00589">
    <property type="entry name" value="Phage_integrase"/>
    <property type="match status" value="1"/>
</dbReference>
<evidence type="ECO:0000256" key="4">
    <source>
        <dbReference type="ARBA" id="ARBA00023172"/>
    </source>
</evidence>
<dbReference type="PANTHER" id="PTHR30629">
    <property type="entry name" value="PROPHAGE INTEGRASE"/>
    <property type="match status" value="1"/>
</dbReference>
<evidence type="ECO:0000259" key="5">
    <source>
        <dbReference type="PROSITE" id="PS51898"/>
    </source>
</evidence>
<dbReference type="CDD" id="cd00796">
    <property type="entry name" value="INT_Rci_Hp1_C"/>
    <property type="match status" value="1"/>
</dbReference>
<keyword evidence="2" id="KW-0229">DNA integration</keyword>
<dbReference type="InterPro" id="IPR025166">
    <property type="entry name" value="Integrase_DNA_bind_dom"/>
</dbReference>
<sequence length="403" mass="44428">MKTKLLLTRAVIEKATAADKPYRLWDTKVPGLFLRVQPSGSKTWNVQWNRATSKSIGKHPIQTLEGARTKALAILSDAATNGTPAVAKSKAMIVTFEDFMEQRYKPWVEVERRSGKQTCANIKAQFGRFYKKPMTEITAWSVEKFKSERLKAGIKPATVNRDLDRLRAALSKAVEWGVLGANPVAGVKRSKGGDSTRVRFLDKAEDKRLRKALTARDAKAAKDRASGNEWRAARHRTLLAPITNYADHLTPLVLLALNTGLRRGELFGLTWGDVNLAGKQVTVRAETAKSGKTRHVPLNAEAAAVLKTWKKQGASDGLVFPGVGGGKLTNINKAWAGLIDDAALVDYRFHDCRHDFASKLAMAGVDLFTIKELLGHSDFAMTQRYAHLSPGHRAAAVDKLVRR</sequence>
<dbReference type="Gene3D" id="1.10.443.10">
    <property type="entry name" value="Intergrase catalytic core"/>
    <property type="match status" value="1"/>
</dbReference>
<dbReference type="PANTHER" id="PTHR30629:SF2">
    <property type="entry name" value="PROPHAGE INTEGRASE INTS-RELATED"/>
    <property type="match status" value="1"/>
</dbReference>
<organism evidence="6 7">
    <name type="scientific">Novilysobacter erysipheiresistens</name>
    <dbReference type="NCBI Taxonomy" id="1749332"/>
    <lineage>
        <taxon>Bacteria</taxon>
        <taxon>Pseudomonadati</taxon>
        <taxon>Pseudomonadota</taxon>
        <taxon>Gammaproteobacteria</taxon>
        <taxon>Lysobacterales</taxon>
        <taxon>Lysobacteraceae</taxon>
        <taxon>Novilysobacter</taxon>
    </lineage>
</organism>
<dbReference type="InterPro" id="IPR050808">
    <property type="entry name" value="Phage_Integrase"/>
</dbReference>
<dbReference type="Proteomes" id="UP001355056">
    <property type="component" value="Unassembled WGS sequence"/>
</dbReference>
<dbReference type="InterPro" id="IPR038488">
    <property type="entry name" value="Integrase_DNA-bd_sf"/>
</dbReference>
<reference evidence="6 7" key="1">
    <citation type="journal article" date="2016" name="Int. J. Syst. Evol. Microbiol.">
        <title>Lysobacter erysipheiresistens sp. nov., an antagonist of powdery mildew, isolated from tobacco-cultivated soil.</title>
        <authorList>
            <person name="Xie B."/>
            <person name="Li T."/>
            <person name="Lin X."/>
            <person name="Wang C.J."/>
            <person name="Chen Y.J."/>
            <person name="Liu W.J."/>
            <person name="Zhao Z.W."/>
        </authorList>
    </citation>
    <scope>NUCLEOTIDE SEQUENCE [LARGE SCALE GENOMIC DNA]</scope>
    <source>
        <strain evidence="6 7">RS-LYSO-3</strain>
    </source>
</reference>
<evidence type="ECO:0000256" key="1">
    <source>
        <dbReference type="ARBA" id="ARBA00008857"/>
    </source>
</evidence>
<keyword evidence="3" id="KW-0238">DNA-binding</keyword>
<comment type="caution">
    <text evidence="6">The sequence shown here is derived from an EMBL/GenBank/DDBJ whole genome shotgun (WGS) entry which is preliminary data.</text>
</comment>
<dbReference type="InterPro" id="IPR010998">
    <property type="entry name" value="Integrase_recombinase_N"/>
</dbReference>
<dbReference type="Gene3D" id="1.10.150.130">
    <property type="match status" value="1"/>
</dbReference>
<dbReference type="PROSITE" id="PS51898">
    <property type="entry name" value="TYR_RECOMBINASE"/>
    <property type="match status" value="1"/>
</dbReference>
<dbReference type="SUPFAM" id="SSF56349">
    <property type="entry name" value="DNA breaking-rejoining enzymes"/>
    <property type="match status" value="1"/>
</dbReference>
<feature type="domain" description="Tyr recombinase" evidence="5">
    <location>
        <begin position="208"/>
        <end position="398"/>
    </location>
</feature>
<comment type="similarity">
    <text evidence="1">Belongs to the 'phage' integrase family.</text>
</comment>